<comment type="caution">
    <text evidence="4">The sequence shown here is derived from an EMBL/GenBank/DDBJ whole genome shotgun (WGS) entry which is preliminary data.</text>
</comment>
<evidence type="ECO:0000256" key="3">
    <source>
        <dbReference type="SAM" id="MobiDB-lite"/>
    </source>
</evidence>
<feature type="region of interest" description="Disordered" evidence="3">
    <location>
        <begin position="18"/>
        <end position="44"/>
    </location>
</feature>
<evidence type="ECO:0000313" key="5">
    <source>
        <dbReference type="Proteomes" id="UP001302676"/>
    </source>
</evidence>
<reference evidence="4" key="1">
    <citation type="journal article" date="2023" name="Mol. Phylogenet. Evol.">
        <title>Genome-scale phylogeny and comparative genomics of the fungal order Sordariales.</title>
        <authorList>
            <person name="Hensen N."/>
            <person name="Bonometti L."/>
            <person name="Westerberg I."/>
            <person name="Brannstrom I.O."/>
            <person name="Guillou S."/>
            <person name="Cros-Aarteil S."/>
            <person name="Calhoun S."/>
            <person name="Haridas S."/>
            <person name="Kuo A."/>
            <person name="Mondo S."/>
            <person name="Pangilinan J."/>
            <person name="Riley R."/>
            <person name="LaButti K."/>
            <person name="Andreopoulos B."/>
            <person name="Lipzen A."/>
            <person name="Chen C."/>
            <person name="Yan M."/>
            <person name="Daum C."/>
            <person name="Ng V."/>
            <person name="Clum A."/>
            <person name="Steindorff A."/>
            <person name="Ohm R.A."/>
            <person name="Martin F."/>
            <person name="Silar P."/>
            <person name="Natvig D.O."/>
            <person name="Lalanne C."/>
            <person name="Gautier V."/>
            <person name="Ament-Velasquez S.L."/>
            <person name="Kruys A."/>
            <person name="Hutchinson M.I."/>
            <person name="Powell A.J."/>
            <person name="Barry K."/>
            <person name="Miller A.N."/>
            <person name="Grigoriev I.V."/>
            <person name="Debuchy R."/>
            <person name="Gladieux P."/>
            <person name="Hiltunen Thoren M."/>
            <person name="Johannesson H."/>
        </authorList>
    </citation>
    <scope>NUCLEOTIDE SEQUENCE</scope>
    <source>
        <strain evidence="4">CBS 141.50</strain>
    </source>
</reference>
<dbReference type="GeneID" id="87814173"/>
<feature type="compositionally biased region" description="Pro residues" evidence="3">
    <location>
        <begin position="700"/>
        <end position="710"/>
    </location>
</feature>
<dbReference type="EMBL" id="MU853594">
    <property type="protein sequence ID" value="KAK4142710.1"/>
    <property type="molecule type" value="Genomic_DNA"/>
</dbReference>
<keyword evidence="2" id="KW-0539">Nucleus</keyword>
<feature type="compositionally biased region" description="Basic and acidic residues" evidence="3">
    <location>
        <begin position="81"/>
        <end position="91"/>
    </location>
</feature>
<reference evidence="4" key="2">
    <citation type="submission" date="2023-05" db="EMBL/GenBank/DDBJ databases">
        <authorList>
            <consortium name="Lawrence Berkeley National Laboratory"/>
            <person name="Steindorff A."/>
            <person name="Hensen N."/>
            <person name="Bonometti L."/>
            <person name="Westerberg I."/>
            <person name="Brannstrom I.O."/>
            <person name="Guillou S."/>
            <person name="Cros-Aarteil S."/>
            <person name="Calhoun S."/>
            <person name="Haridas S."/>
            <person name="Kuo A."/>
            <person name="Mondo S."/>
            <person name="Pangilinan J."/>
            <person name="Riley R."/>
            <person name="Labutti K."/>
            <person name="Andreopoulos B."/>
            <person name="Lipzen A."/>
            <person name="Chen C."/>
            <person name="Yanf M."/>
            <person name="Daum C."/>
            <person name="Ng V."/>
            <person name="Clum A."/>
            <person name="Ohm R."/>
            <person name="Martin F."/>
            <person name="Silar P."/>
            <person name="Natvig D."/>
            <person name="Lalanne C."/>
            <person name="Gautier V."/>
            <person name="Ament-Velasquez S.L."/>
            <person name="Kruys A."/>
            <person name="Hutchinson M.I."/>
            <person name="Powell A.J."/>
            <person name="Barry K."/>
            <person name="Miller A.N."/>
            <person name="Grigoriev I.V."/>
            <person name="Debuchy R."/>
            <person name="Gladieux P."/>
            <person name="Thoren M.H."/>
            <person name="Johannesson H."/>
        </authorList>
    </citation>
    <scope>NUCLEOTIDE SEQUENCE</scope>
    <source>
        <strain evidence="4">CBS 141.50</strain>
    </source>
</reference>
<dbReference type="PANTHER" id="PTHR12610:SF12">
    <property type="entry name" value="SEQUENCE-SPECIFIC SINGLE-STRANDED DNA-BINDING PROTEIN, ISOFORM D"/>
    <property type="match status" value="1"/>
</dbReference>
<name>A0AAN6V297_9PEZI</name>
<dbReference type="PANTHER" id="PTHR12610">
    <property type="entry name" value="SINGLE STRANDED DNA BINDING PROTEIN"/>
    <property type="match status" value="1"/>
</dbReference>
<evidence type="ECO:0000256" key="1">
    <source>
        <dbReference type="ARBA" id="ARBA00004123"/>
    </source>
</evidence>
<sequence length="786" mass="82600">MAGMPNMGGMGGPVGNPMGAPMGMMNNGAPAPQQGPPGQMQLNDSSRTLLNTYIYEYFIRYNMFGAARAVYEADPHIKVMKDSPGKQRDESGNLMGNGLGDSMDTDSKDALDQKRPDDLPAPNVPTPVPDSCFLYEWFCLFWDMFNSQKGKGSSAQVNQYVHHTQQQSHLRQRQQQDMLRQMRPDLAQAHLHQQMMRGMPNGAMNMGMKPGNQLQRAAMANSQNPQAMHQMLHQQKVAGQMQRDPSDMDGNRVRPNSPGGAENAPSPSKRPRLDGGAPFNPNQGVMMPNGRPGQGMPGQQQLQAFAAAAPQLQAKIASYSTNMSQHHGNQMPNKAMPNATGPQGQGSPMVPQGPDGNSLMQLYNPGDIGPGNMRPGAPNGQAAASSNHALQDYQMQLMLLEQQNKKRLMMARQEQDIGTNMPRADGPGGPGGAPGPGAQGFQGGSPPGGRNGASPNPGEPMKRANQQMPNAANMGSPLPDGAVQSRGSPGAMNFMAGNMDPNAAQHFGMNMNMPGAQMNGAMRPPSSHPPFNGQMNQQQMMAAQRQAQQQQGAQGGPVQWPPGGPNGQMPGQPPQPQVQGAPTPNSRSMPPPSAPVAAAAAANARNTTASPQVSNAAPPTPQQATKAAPKKKETKSQKAKAAAQKKSNSNLNNAAAAAAAPEQTETPQETAAPATPITPVNPAGFGKGPGVNPGQVVPNGQPPVPAPQPQAAPAAPSHPDLAFTNPLDPSGMEFPLEFANPSQTGDVLNDFDFDTFLQDSAPDGGEIFGFDSGFPMEGDATIGATD</sequence>
<feature type="region of interest" description="Disordered" evidence="3">
    <location>
        <begin position="418"/>
        <end position="786"/>
    </location>
</feature>
<accession>A0AAN6V297</accession>
<dbReference type="RefSeq" id="XP_062636081.1">
    <property type="nucleotide sequence ID" value="XM_062777560.1"/>
</dbReference>
<feature type="region of interest" description="Disordered" evidence="3">
    <location>
        <begin position="323"/>
        <end position="385"/>
    </location>
</feature>
<feature type="compositionally biased region" description="Low complexity" evidence="3">
    <location>
        <begin position="595"/>
        <end position="627"/>
    </location>
</feature>
<feature type="compositionally biased region" description="Low complexity" evidence="3">
    <location>
        <begin position="18"/>
        <end position="39"/>
    </location>
</feature>
<evidence type="ECO:0000256" key="2">
    <source>
        <dbReference type="ARBA" id="ARBA00023242"/>
    </source>
</evidence>
<feature type="compositionally biased region" description="Polar residues" evidence="3">
    <location>
        <begin position="323"/>
        <end position="332"/>
    </location>
</feature>
<feature type="region of interest" description="Disordered" evidence="3">
    <location>
        <begin position="216"/>
        <end position="299"/>
    </location>
</feature>
<keyword evidence="5" id="KW-1185">Reference proteome</keyword>
<dbReference type="GO" id="GO:0005634">
    <property type="term" value="C:nucleus"/>
    <property type="evidence" value="ECO:0007669"/>
    <property type="project" value="UniProtKB-SubCell"/>
</dbReference>
<feature type="compositionally biased region" description="Low complexity" evidence="3">
    <location>
        <begin position="532"/>
        <end position="558"/>
    </location>
</feature>
<feature type="region of interest" description="Disordered" evidence="3">
    <location>
        <begin position="81"/>
        <end position="125"/>
    </location>
</feature>
<proteinExistence type="predicted"/>
<dbReference type="GO" id="GO:0045944">
    <property type="term" value="P:positive regulation of transcription by RNA polymerase II"/>
    <property type="evidence" value="ECO:0007669"/>
    <property type="project" value="TreeGrafter"/>
</dbReference>
<organism evidence="4 5">
    <name type="scientific">Dichotomopilus funicola</name>
    <dbReference type="NCBI Taxonomy" id="1934379"/>
    <lineage>
        <taxon>Eukaryota</taxon>
        <taxon>Fungi</taxon>
        <taxon>Dikarya</taxon>
        <taxon>Ascomycota</taxon>
        <taxon>Pezizomycotina</taxon>
        <taxon>Sordariomycetes</taxon>
        <taxon>Sordariomycetidae</taxon>
        <taxon>Sordariales</taxon>
        <taxon>Chaetomiaceae</taxon>
        <taxon>Dichotomopilus</taxon>
    </lineage>
</organism>
<dbReference type="AlphaFoldDB" id="A0AAN6V297"/>
<gene>
    <name evidence="4" type="ORF">C8A04DRAFT_13039</name>
</gene>
<feature type="compositionally biased region" description="Gly residues" evidence="3">
    <location>
        <begin position="426"/>
        <end position="451"/>
    </location>
</feature>
<evidence type="ECO:0000313" key="4">
    <source>
        <dbReference type="EMBL" id="KAK4142710.1"/>
    </source>
</evidence>
<feature type="compositionally biased region" description="Low complexity" evidence="3">
    <location>
        <begin position="639"/>
        <end position="683"/>
    </location>
</feature>
<dbReference type="Proteomes" id="UP001302676">
    <property type="component" value="Unassembled WGS sequence"/>
</dbReference>
<evidence type="ECO:0008006" key="6">
    <source>
        <dbReference type="Google" id="ProtNLM"/>
    </source>
</evidence>
<feature type="compositionally biased region" description="Polar residues" evidence="3">
    <location>
        <begin position="216"/>
        <end position="227"/>
    </location>
</feature>
<comment type="subcellular location">
    <subcellularLocation>
        <location evidence="1">Nucleus</location>
    </subcellularLocation>
</comment>
<protein>
    <recommendedName>
        <fullName evidence="6">LisH domain-containing protein</fullName>
    </recommendedName>
</protein>
<feature type="compositionally biased region" description="Basic and acidic residues" evidence="3">
    <location>
        <begin position="105"/>
        <end position="118"/>
    </location>
</feature>